<protein>
    <submittedName>
        <fullName evidence="2">Putative 3-phenylpropionic acid transporter</fullName>
    </submittedName>
</protein>
<evidence type="ECO:0000256" key="1">
    <source>
        <dbReference type="SAM" id="Phobius"/>
    </source>
</evidence>
<keyword evidence="1" id="KW-0812">Transmembrane</keyword>
<dbReference type="AlphaFoldDB" id="A0A128F949"/>
<keyword evidence="3" id="KW-1185">Reference proteome</keyword>
<dbReference type="InterPro" id="IPR036259">
    <property type="entry name" value="MFS_trans_sf"/>
</dbReference>
<evidence type="ECO:0000313" key="3">
    <source>
        <dbReference type="Proteomes" id="UP000073601"/>
    </source>
</evidence>
<reference evidence="3" key="1">
    <citation type="submission" date="2016-02" db="EMBL/GenBank/DDBJ databases">
        <authorList>
            <person name="Rodrigo-Torres Lidia"/>
            <person name="Arahal R.David."/>
        </authorList>
    </citation>
    <scope>NUCLEOTIDE SEQUENCE [LARGE SCALE GENOMIC DNA]</scope>
    <source>
        <strain evidence="3">CECT 8713</strain>
    </source>
</reference>
<keyword evidence="1" id="KW-1133">Transmembrane helix</keyword>
<dbReference type="SUPFAM" id="SSF103473">
    <property type="entry name" value="MFS general substrate transporter"/>
    <property type="match status" value="1"/>
</dbReference>
<dbReference type="OrthoDB" id="9150135at2"/>
<organism evidence="2 3">
    <name type="scientific">Grimontia marina</name>
    <dbReference type="NCBI Taxonomy" id="646534"/>
    <lineage>
        <taxon>Bacteria</taxon>
        <taxon>Pseudomonadati</taxon>
        <taxon>Pseudomonadota</taxon>
        <taxon>Gammaproteobacteria</taxon>
        <taxon>Vibrionales</taxon>
        <taxon>Vibrionaceae</taxon>
        <taxon>Grimontia</taxon>
    </lineage>
</organism>
<proteinExistence type="predicted"/>
<dbReference type="Gene3D" id="1.20.1250.20">
    <property type="entry name" value="MFS general substrate transporter like domains"/>
    <property type="match status" value="1"/>
</dbReference>
<evidence type="ECO:0000313" key="2">
    <source>
        <dbReference type="EMBL" id="CZF83302.1"/>
    </source>
</evidence>
<dbReference type="EMBL" id="FIZY01000022">
    <property type="protein sequence ID" value="CZF83302.1"/>
    <property type="molecule type" value="Genomic_DNA"/>
</dbReference>
<gene>
    <name evidence="2" type="primary">hcaT_2</name>
    <name evidence="2" type="ORF">GMA8713_02565</name>
</gene>
<dbReference type="RefSeq" id="WP_157515602.1">
    <property type="nucleotide sequence ID" value="NZ_CAWRCI010000022.1"/>
</dbReference>
<sequence>MSYLRPTPYHWLSIYYGAYFFAFGVYLPFWSVWLAWLGLSADDIGIVLGAGVMARFVVNFTLTPVFTYPSICFPLFGGCHF</sequence>
<accession>A0A128F949</accession>
<keyword evidence="1" id="KW-0472">Membrane</keyword>
<dbReference type="Proteomes" id="UP000073601">
    <property type="component" value="Unassembled WGS sequence"/>
</dbReference>
<feature type="transmembrane region" description="Helical" evidence="1">
    <location>
        <begin position="12"/>
        <end position="36"/>
    </location>
</feature>
<name>A0A128F949_9GAMM</name>